<dbReference type="Proteomes" id="UP000663866">
    <property type="component" value="Unassembled WGS sequence"/>
</dbReference>
<evidence type="ECO:0000313" key="9">
    <source>
        <dbReference type="Proteomes" id="UP000663866"/>
    </source>
</evidence>
<name>A0A819YJU3_9BILA</name>
<evidence type="ECO:0000313" key="6">
    <source>
        <dbReference type="EMBL" id="CAF4157002.1"/>
    </source>
</evidence>
<dbReference type="InterPro" id="IPR013517">
    <property type="entry name" value="FG-GAP"/>
</dbReference>
<evidence type="ECO:0000313" key="5">
    <source>
        <dbReference type="EMBL" id="CAF4156841.1"/>
    </source>
</evidence>
<dbReference type="Proteomes" id="UP000663856">
    <property type="component" value="Unassembled WGS sequence"/>
</dbReference>
<evidence type="ECO:0000313" key="8">
    <source>
        <dbReference type="Proteomes" id="UP000663842"/>
    </source>
</evidence>
<keyword evidence="1" id="KW-0732">Signal</keyword>
<dbReference type="Gene3D" id="2.30.30.100">
    <property type="match status" value="2"/>
</dbReference>
<dbReference type="Pfam" id="PF13517">
    <property type="entry name" value="FG-GAP_3"/>
    <property type="match status" value="1"/>
</dbReference>
<dbReference type="EMBL" id="CAJOBG010005540">
    <property type="protein sequence ID" value="CAF4156841.1"/>
    <property type="molecule type" value="Genomic_DNA"/>
</dbReference>
<reference evidence="6" key="1">
    <citation type="submission" date="2021-02" db="EMBL/GenBank/DDBJ databases">
        <authorList>
            <person name="Nowell W R."/>
        </authorList>
    </citation>
    <scope>NUCLEOTIDE SEQUENCE</scope>
</reference>
<dbReference type="AlphaFoldDB" id="A0A819YJU3"/>
<dbReference type="EMBL" id="CAJOBF010004905">
    <property type="protein sequence ID" value="CAF4157002.1"/>
    <property type="molecule type" value="Genomic_DNA"/>
</dbReference>
<proteinExistence type="predicted"/>
<organism evidence="6 8">
    <name type="scientific">Rotaria magnacalcarata</name>
    <dbReference type="NCBI Taxonomy" id="392030"/>
    <lineage>
        <taxon>Eukaryota</taxon>
        <taxon>Metazoa</taxon>
        <taxon>Spiralia</taxon>
        <taxon>Gnathifera</taxon>
        <taxon>Rotifera</taxon>
        <taxon>Eurotatoria</taxon>
        <taxon>Bdelloidea</taxon>
        <taxon>Philodinida</taxon>
        <taxon>Philodinidae</taxon>
        <taxon>Rotaria</taxon>
    </lineage>
</organism>
<dbReference type="Proteomes" id="UP000676336">
    <property type="component" value="Unassembled WGS sequence"/>
</dbReference>
<dbReference type="InterPro" id="IPR028994">
    <property type="entry name" value="Integrin_alpha_N"/>
</dbReference>
<protein>
    <recommendedName>
        <fullName evidence="10">VCBS repeat-containing protein</fullName>
    </recommendedName>
</protein>
<dbReference type="EMBL" id="CAJNRG010014665">
    <property type="protein sequence ID" value="CAF2156903.1"/>
    <property type="molecule type" value="Genomic_DNA"/>
</dbReference>
<dbReference type="SUPFAM" id="SSF69318">
    <property type="entry name" value="Integrin alpha N-terminal domain"/>
    <property type="match status" value="1"/>
</dbReference>
<comment type="caution">
    <text evidence="6">The sequence shown here is derived from an EMBL/GenBank/DDBJ whole genome shotgun (WGS) entry which is preliminary data.</text>
</comment>
<evidence type="ECO:0008006" key="10">
    <source>
        <dbReference type="Google" id="ProtNLM"/>
    </source>
</evidence>
<gene>
    <name evidence="4" type="ORF">MBJ925_LOCUS38713</name>
    <name evidence="5" type="ORF">OVN521_LOCUS23909</name>
    <name evidence="7" type="ORF">SMN809_LOCUS46267</name>
    <name evidence="6" type="ORF">UXM345_LOCUS25462</name>
    <name evidence="2" type="ORF">WKI299_LOCUS1525</name>
    <name evidence="3" type="ORF">XDN619_LOCUS29797</name>
</gene>
<accession>A0A819YJU3</accession>
<sequence length="118" mass="12043">MIVANYGSNTASVLLNIGNGTFAAQKTYSTGTEPVEVTAADVNGDGKPDIIVANYGSNNVGVFLNIGNGTFSAQATYSTGSSSGPYYVAAADVNDDNKPDIIVANYGSNTIGVLLNHC</sequence>
<dbReference type="Proteomes" id="UP000663887">
    <property type="component" value="Unassembled WGS sequence"/>
</dbReference>
<keyword evidence="9" id="KW-1185">Reference proteome</keyword>
<dbReference type="EMBL" id="CAJNRE010021738">
    <property type="protein sequence ID" value="CAF2262277.1"/>
    <property type="molecule type" value="Genomic_DNA"/>
</dbReference>
<evidence type="ECO:0000313" key="3">
    <source>
        <dbReference type="EMBL" id="CAF2156903.1"/>
    </source>
</evidence>
<dbReference type="EMBL" id="CAJNRF010000087">
    <property type="protein sequence ID" value="CAF1936109.1"/>
    <property type="molecule type" value="Genomic_DNA"/>
</dbReference>
<dbReference type="EMBL" id="CAJOBI010143551">
    <property type="protein sequence ID" value="CAF4779053.1"/>
    <property type="molecule type" value="Genomic_DNA"/>
</dbReference>
<dbReference type="PANTHER" id="PTHR46580">
    <property type="entry name" value="SENSOR KINASE-RELATED"/>
    <property type="match status" value="1"/>
</dbReference>
<evidence type="ECO:0000313" key="2">
    <source>
        <dbReference type="EMBL" id="CAF1936109.1"/>
    </source>
</evidence>
<evidence type="ECO:0000313" key="7">
    <source>
        <dbReference type="EMBL" id="CAF4779053.1"/>
    </source>
</evidence>
<evidence type="ECO:0000313" key="4">
    <source>
        <dbReference type="EMBL" id="CAF2262277.1"/>
    </source>
</evidence>
<dbReference type="Proteomes" id="UP000663824">
    <property type="component" value="Unassembled WGS sequence"/>
</dbReference>
<dbReference type="Proteomes" id="UP000663842">
    <property type="component" value="Unassembled WGS sequence"/>
</dbReference>
<evidence type="ECO:0000256" key="1">
    <source>
        <dbReference type="ARBA" id="ARBA00022729"/>
    </source>
</evidence>